<gene>
    <name evidence="2" type="ORF">FUAX_07050</name>
</gene>
<dbReference type="KEGG" id="fax:FUAX_07050"/>
<organism evidence="2 3">
    <name type="scientific">Fulvitalea axinellae</name>
    <dbReference type="NCBI Taxonomy" id="1182444"/>
    <lineage>
        <taxon>Bacteria</taxon>
        <taxon>Pseudomonadati</taxon>
        <taxon>Bacteroidota</taxon>
        <taxon>Cytophagia</taxon>
        <taxon>Cytophagales</taxon>
        <taxon>Persicobacteraceae</taxon>
        <taxon>Fulvitalea</taxon>
    </lineage>
</organism>
<feature type="chain" id="PRO_5043650410" evidence="1">
    <location>
        <begin position="21"/>
        <end position="339"/>
    </location>
</feature>
<name>A0AAU9CXF3_9BACT</name>
<proteinExistence type="predicted"/>
<dbReference type="AlphaFoldDB" id="A0AAU9CXF3"/>
<keyword evidence="3" id="KW-1185">Reference proteome</keyword>
<accession>A0AAU9CXF3</accession>
<dbReference type="RefSeq" id="WP_338393541.1">
    <property type="nucleotide sequence ID" value="NZ_AP025314.1"/>
</dbReference>
<feature type="signal peptide" evidence="1">
    <location>
        <begin position="1"/>
        <end position="20"/>
    </location>
</feature>
<sequence length="339" mass="39079">MRTLLLAVMAWTLCILPLMAQEGSETQTITNPASSDSLEVPFIAYWSVGDSYDFRITKIIRKWKDDVLQQNDSIEYTAKFTVIDSTETSYKVKWSFENILARRIAKQFSLEALPEAKEPEQLDVIYITDELGTYQGVENWKEIADKTEIVFDELIKSTPKKRRKIVKQLLEPIKTSFITKAGIETAMLKELPVFHFPMGVSFLANKVIEYDDEFAVPFSSGPITAKSWFKLHDVDTANGYCIISQRSEADQESALKLIKTLFQQMQLGEKEEISLKLEDAVFDIQDENIYEYFYNPGVPNFIQTHRVLNANLGEGHIKRQDILRIELFFPEEEEEEVTQ</sequence>
<dbReference type="EMBL" id="AP025314">
    <property type="protein sequence ID" value="BDD08273.1"/>
    <property type="molecule type" value="Genomic_DNA"/>
</dbReference>
<protein>
    <submittedName>
        <fullName evidence="2">Uncharacterized protein</fullName>
    </submittedName>
</protein>
<evidence type="ECO:0000256" key="1">
    <source>
        <dbReference type="SAM" id="SignalP"/>
    </source>
</evidence>
<evidence type="ECO:0000313" key="2">
    <source>
        <dbReference type="EMBL" id="BDD08273.1"/>
    </source>
</evidence>
<evidence type="ECO:0000313" key="3">
    <source>
        <dbReference type="Proteomes" id="UP001348817"/>
    </source>
</evidence>
<dbReference type="Proteomes" id="UP001348817">
    <property type="component" value="Chromosome"/>
</dbReference>
<reference evidence="2 3" key="1">
    <citation type="submission" date="2021-12" db="EMBL/GenBank/DDBJ databases">
        <title>Genome sequencing of bacteria with rrn-lacking chromosome and rrn-plasmid.</title>
        <authorList>
            <person name="Anda M."/>
            <person name="Iwasaki W."/>
        </authorList>
    </citation>
    <scope>NUCLEOTIDE SEQUENCE [LARGE SCALE GENOMIC DNA]</scope>
    <source>
        <strain evidence="2 3">DSM 100852</strain>
    </source>
</reference>
<keyword evidence="1" id="KW-0732">Signal</keyword>